<feature type="transmembrane region" description="Helical" evidence="7">
    <location>
        <begin position="394"/>
        <end position="414"/>
    </location>
</feature>
<keyword evidence="4" id="KW-0769">Symport</keyword>
<feature type="transmembrane region" description="Helical" evidence="7">
    <location>
        <begin position="327"/>
        <end position="345"/>
    </location>
</feature>
<dbReference type="Proteomes" id="UP000269669">
    <property type="component" value="Unassembled WGS sequence"/>
</dbReference>
<keyword evidence="2" id="KW-0813">Transport</keyword>
<dbReference type="GO" id="GO:0005384">
    <property type="term" value="F:manganese ion transmembrane transporter activity"/>
    <property type="evidence" value="ECO:0007669"/>
    <property type="project" value="TreeGrafter"/>
</dbReference>
<feature type="transmembrane region" description="Helical" evidence="7">
    <location>
        <begin position="191"/>
        <end position="212"/>
    </location>
</feature>
<dbReference type="GO" id="GO:0015086">
    <property type="term" value="F:cadmium ion transmembrane transporter activity"/>
    <property type="evidence" value="ECO:0007669"/>
    <property type="project" value="TreeGrafter"/>
</dbReference>
<evidence type="ECO:0000313" key="8">
    <source>
        <dbReference type="EMBL" id="RSL15589.1"/>
    </source>
</evidence>
<dbReference type="OrthoDB" id="141480at2"/>
<comment type="caution">
    <text evidence="8">The sequence shown here is derived from an EMBL/GenBank/DDBJ whole genome shotgun (WGS) entry which is preliminary data.</text>
</comment>
<evidence type="ECO:0000313" key="9">
    <source>
        <dbReference type="Proteomes" id="UP000269669"/>
    </source>
</evidence>
<organism evidence="8 9">
    <name type="scientific">Edaphobacter aggregans</name>
    <dbReference type="NCBI Taxonomy" id="570835"/>
    <lineage>
        <taxon>Bacteria</taxon>
        <taxon>Pseudomonadati</taxon>
        <taxon>Acidobacteriota</taxon>
        <taxon>Terriglobia</taxon>
        <taxon>Terriglobales</taxon>
        <taxon>Acidobacteriaceae</taxon>
        <taxon>Edaphobacter</taxon>
    </lineage>
</organism>
<evidence type="ECO:0000256" key="7">
    <source>
        <dbReference type="SAM" id="Phobius"/>
    </source>
</evidence>
<keyword evidence="9" id="KW-1185">Reference proteome</keyword>
<gene>
    <name evidence="8" type="ORF">EDE15_1080</name>
</gene>
<evidence type="ECO:0000256" key="5">
    <source>
        <dbReference type="ARBA" id="ARBA00022989"/>
    </source>
</evidence>
<dbReference type="GO" id="GO:0015293">
    <property type="term" value="F:symporter activity"/>
    <property type="evidence" value="ECO:0007669"/>
    <property type="project" value="UniProtKB-KW"/>
</dbReference>
<sequence>MTSWRIWRTRLILFFAVLGPGFITANVDNDAGGILTYSQAGAQYGYSLLWTMLPITLALIVVQEMCARMGVVTGKGLSDLIREEFGLRMTLIVMILLVIVNFGNVIAEFSGIAGSMQLFHVSKYISVPACATIVWFLVVKGDYKSVEKVFLVASVFYIAYIAAGVLSGPNWHLALVETIKLPPRSVWRDHSYIYMTVGVIGTTITPWMQFYLQSSIVEKGVSVRQYKASRLDVVVGSIFTDIVAWFIVVACAATLYLHGIRNIVDPSDAAQAMKPLAGNYAFILFAAGLFNASLFAASILPLSTAYTVCEGLGLESGLDKSFREAKFFYWFYTLLLGSGAAIVLIPNFPIIRFSILSQVLNGLLLPVILVFMLKLINRPELMGKYTNSRWLNTIAWLTAIIVTILSLLWIWNLLHS</sequence>
<evidence type="ECO:0000256" key="2">
    <source>
        <dbReference type="ARBA" id="ARBA00022448"/>
    </source>
</evidence>
<dbReference type="PANTHER" id="PTHR11706:SF33">
    <property type="entry name" value="NATURAL RESISTANCE-ASSOCIATED MACROPHAGE PROTEIN 2"/>
    <property type="match status" value="1"/>
</dbReference>
<name>A0A428MFS8_9BACT</name>
<dbReference type="AlphaFoldDB" id="A0A428MFS8"/>
<protein>
    <submittedName>
        <fullName evidence="8">NRAMP (Natural resistance-associated macrophage protein)-like metal ion transporter</fullName>
    </submittedName>
</protein>
<keyword evidence="5 7" id="KW-1133">Transmembrane helix</keyword>
<dbReference type="GO" id="GO:0034755">
    <property type="term" value="P:iron ion transmembrane transport"/>
    <property type="evidence" value="ECO:0007669"/>
    <property type="project" value="TreeGrafter"/>
</dbReference>
<reference evidence="8 9" key="1">
    <citation type="submission" date="2018-12" db="EMBL/GenBank/DDBJ databases">
        <title>Sequencing of bacterial isolates from soil warming experiment in Harvard Forest, Massachusetts, USA.</title>
        <authorList>
            <person name="Deangelis K."/>
        </authorList>
    </citation>
    <scope>NUCLEOTIDE SEQUENCE [LARGE SCALE GENOMIC DNA]</scope>
    <source>
        <strain evidence="8 9">EB153</strain>
    </source>
</reference>
<dbReference type="PANTHER" id="PTHR11706">
    <property type="entry name" value="SOLUTE CARRIER PROTEIN FAMILY 11 MEMBER"/>
    <property type="match status" value="1"/>
</dbReference>
<evidence type="ECO:0000256" key="1">
    <source>
        <dbReference type="ARBA" id="ARBA00004141"/>
    </source>
</evidence>
<evidence type="ECO:0000256" key="6">
    <source>
        <dbReference type="ARBA" id="ARBA00023136"/>
    </source>
</evidence>
<dbReference type="GO" id="GO:0005886">
    <property type="term" value="C:plasma membrane"/>
    <property type="evidence" value="ECO:0007669"/>
    <property type="project" value="TreeGrafter"/>
</dbReference>
<feature type="transmembrane region" description="Helical" evidence="7">
    <location>
        <begin position="48"/>
        <end position="66"/>
    </location>
</feature>
<dbReference type="Pfam" id="PF01566">
    <property type="entry name" value="Nramp"/>
    <property type="match status" value="1"/>
</dbReference>
<feature type="transmembrane region" description="Helical" evidence="7">
    <location>
        <begin position="118"/>
        <end position="138"/>
    </location>
</feature>
<dbReference type="EMBL" id="RSDW01000001">
    <property type="protein sequence ID" value="RSL15589.1"/>
    <property type="molecule type" value="Genomic_DNA"/>
</dbReference>
<proteinExistence type="predicted"/>
<feature type="transmembrane region" description="Helical" evidence="7">
    <location>
        <begin position="233"/>
        <end position="260"/>
    </location>
</feature>
<feature type="transmembrane region" description="Helical" evidence="7">
    <location>
        <begin position="280"/>
        <end position="306"/>
    </location>
</feature>
<comment type="subcellular location">
    <subcellularLocation>
        <location evidence="1">Membrane</location>
        <topology evidence="1">Multi-pass membrane protein</topology>
    </subcellularLocation>
</comment>
<feature type="transmembrane region" description="Helical" evidence="7">
    <location>
        <begin position="150"/>
        <end position="171"/>
    </location>
</feature>
<evidence type="ECO:0000256" key="4">
    <source>
        <dbReference type="ARBA" id="ARBA00022847"/>
    </source>
</evidence>
<keyword evidence="6 7" id="KW-0472">Membrane</keyword>
<dbReference type="NCBIfam" id="NF037982">
    <property type="entry name" value="Nramp_1"/>
    <property type="match status" value="1"/>
</dbReference>
<feature type="transmembrane region" description="Helical" evidence="7">
    <location>
        <begin position="87"/>
        <end position="106"/>
    </location>
</feature>
<accession>A0A428MFS8</accession>
<dbReference type="InterPro" id="IPR001046">
    <property type="entry name" value="NRAMP_fam"/>
</dbReference>
<dbReference type="RefSeq" id="WP_125484313.1">
    <property type="nucleotide sequence ID" value="NZ_RSDW01000001.1"/>
</dbReference>
<keyword evidence="3 7" id="KW-0812">Transmembrane</keyword>
<evidence type="ECO:0000256" key="3">
    <source>
        <dbReference type="ARBA" id="ARBA00022692"/>
    </source>
</evidence>
<feature type="transmembrane region" description="Helical" evidence="7">
    <location>
        <begin position="351"/>
        <end position="373"/>
    </location>
</feature>